<evidence type="ECO:0000313" key="3">
    <source>
        <dbReference type="EMBL" id="XDK31366.1"/>
    </source>
</evidence>
<sequence>MADYFNHPRRNQERNTNNHRYNDQHKSFDERNSDDEEFSREWDASNVDEMEDFRVEMRNLSGWIALILSVLSFFFLPIILGALGIIVGFFARHRNAVWLGNTAIVVGAISIILALFVRPFLF</sequence>
<keyword evidence="2" id="KW-1133">Transmembrane helix</keyword>
<evidence type="ECO:0008006" key="4">
    <source>
        <dbReference type="Google" id="ProtNLM"/>
    </source>
</evidence>
<feature type="region of interest" description="Disordered" evidence="1">
    <location>
        <begin position="1"/>
        <end position="40"/>
    </location>
</feature>
<dbReference type="AlphaFoldDB" id="A0AB39HGN7"/>
<organism evidence="3">
    <name type="scientific">Ornithinibacillus sp. 4-3</name>
    <dbReference type="NCBI Taxonomy" id="3231488"/>
    <lineage>
        <taxon>Bacteria</taxon>
        <taxon>Bacillati</taxon>
        <taxon>Bacillota</taxon>
        <taxon>Bacilli</taxon>
        <taxon>Bacillales</taxon>
        <taxon>Bacillaceae</taxon>
        <taxon>Ornithinibacillus</taxon>
    </lineage>
</organism>
<protein>
    <recommendedName>
        <fullName evidence="4">DUF4190 domain-containing protein</fullName>
    </recommendedName>
</protein>
<dbReference type="PANTHER" id="PTHR40040:SF1">
    <property type="entry name" value="MEMBRANE PROTEIN"/>
    <property type="match status" value="1"/>
</dbReference>
<dbReference type="PANTHER" id="PTHR40040">
    <property type="entry name" value="SMALL HYDROPHOBIC PROTEIN-RELATED"/>
    <property type="match status" value="1"/>
</dbReference>
<keyword evidence="2" id="KW-0472">Membrane</keyword>
<dbReference type="InterPro" id="IPR055338">
    <property type="entry name" value="YqfX-like"/>
</dbReference>
<name>A0AB39HGN7_9BACI</name>
<reference evidence="3" key="1">
    <citation type="submission" date="2024-07" db="EMBL/GenBank/DDBJ databases">
        <title>Halotolerant mesophilic bacterium Ornithinibacillus sp. 4-3, sp. nov., isolated from soil.</title>
        <authorList>
            <person name="Sidarenka A.V."/>
            <person name="Guliayeva D.E."/>
            <person name="Leanovich S.I."/>
            <person name="Hileuskaya K.S."/>
            <person name="Akhremchuk A.E."/>
            <person name="Sikolenko M.A."/>
            <person name="Valentovich L.N."/>
        </authorList>
    </citation>
    <scope>NUCLEOTIDE SEQUENCE</scope>
    <source>
        <strain evidence="3">4-3</strain>
    </source>
</reference>
<proteinExistence type="predicted"/>
<feature type="compositionally biased region" description="Basic and acidic residues" evidence="1">
    <location>
        <begin position="20"/>
        <end position="31"/>
    </location>
</feature>
<feature type="transmembrane region" description="Helical" evidence="2">
    <location>
        <begin position="96"/>
        <end position="117"/>
    </location>
</feature>
<feature type="transmembrane region" description="Helical" evidence="2">
    <location>
        <begin position="63"/>
        <end position="90"/>
    </location>
</feature>
<keyword evidence="2" id="KW-0812">Transmembrane</keyword>
<evidence type="ECO:0000256" key="1">
    <source>
        <dbReference type="SAM" id="MobiDB-lite"/>
    </source>
</evidence>
<dbReference type="RefSeq" id="WP_368652093.1">
    <property type="nucleotide sequence ID" value="NZ_CP162599.1"/>
</dbReference>
<evidence type="ECO:0000256" key="2">
    <source>
        <dbReference type="SAM" id="Phobius"/>
    </source>
</evidence>
<accession>A0AB39HGN7</accession>
<dbReference type="EMBL" id="CP162599">
    <property type="protein sequence ID" value="XDK31366.1"/>
    <property type="molecule type" value="Genomic_DNA"/>
</dbReference>
<gene>
    <name evidence="3" type="ORF">AB4Y30_10020</name>
</gene>